<reference evidence="1 2" key="1">
    <citation type="journal article" date="2020" name="ISME J.">
        <title>Uncovering the hidden diversity of litter-decomposition mechanisms in mushroom-forming fungi.</title>
        <authorList>
            <person name="Floudas D."/>
            <person name="Bentzer J."/>
            <person name="Ahren D."/>
            <person name="Johansson T."/>
            <person name="Persson P."/>
            <person name="Tunlid A."/>
        </authorList>
    </citation>
    <scope>NUCLEOTIDE SEQUENCE [LARGE SCALE GENOMIC DNA]</scope>
    <source>
        <strain evidence="1 2">CBS 406.79</strain>
    </source>
</reference>
<dbReference type="EMBL" id="JAACJN010000259">
    <property type="protein sequence ID" value="KAF5354526.1"/>
    <property type="molecule type" value="Genomic_DNA"/>
</dbReference>
<evidence type="ECO:0000313" key="1">
    <source>
        <dbReference type="EMBL" id="KAF5354526.1"/>
    </source>
</evidence>
<sequence>MEPSQLAQYSRYGLGTYLRVLPDPNGLGCWMLVVKPVKPLNMLYYQSAEAIACVRGRRVFVSVIGFIKSINVMLCDFFEGHAGQYSWLQSSSLTTIASVKAAFWIFSGRPTLTYSSSLLQPIFLFAGGRLHRNYRFQRLA</sequence>
<proteinExistence type="predicted"/>
<comment type="caution">
    <text evidence="1">The sequence shown here is derived from an EMBL/GenBank/DDBJ whole genome shotgun (WGS) entry which is preliminary data.</text>
</comment>
<evidence type="ECO:0000313" key="2">
    <source>
        <dbReference type="Proteomes" id="UP000518752"/>
    </source>
</evidence>
<gene>
    <name evidence="1" type="ORF">D9757_014014</name>
</gene>
<keyword evidence="2" id="KW-1185">Reference proteome</keyword>
<accession>A0A8H5D894</accession>
<organism evidence="1 2">
    <name type="scientific">Collybiopsis confluens</name>
    <dbReference type="NCBI Taxonomy" id="2823264"/>
    <lineage>
        <taxon>Eukaryota</taxon>
        <taxon>Fungi</taxon>
        <taxon>Dikarya</taxon>
        <taxon>Basidiomycota</taxon>
        <taxon>Agaricomycotina</taxon>
        <taxon>Agaricomycetes</taxon>
        <taxon>Agaricomycetidae</taxon>
        <taxon>Agaricales</taxon>
        <taxon>Marasmiineae</taxon>
        <taxon>Omphalotaceae</taxon>
        <taxon>Collybiopsis</taxon>
    </lineage>
</organism>
<name>A0A8H5D894_9AGAR</name>
<dbReference type="AlphaFoldDB" id="A0A8H5D894"/>
<dbReference type="Proteomes" id="UP000518752">
    <property type="component" value="Unassembled WGS sequence"/>
</dbReference>
<protein>
    <submittedName>
        <fullName evidence="1">Uncharacterized protein</fullName>
    </submittedName>
</protein>